<dbReference type="EMBL" id="KB932202">
    <property type="protein sequence ID" value="KCV71807.1"/>
    <property type="molecule type" value="Genomic_DNA"/>
</dbReference>
<dbReference type="PROSITE" id="PS00893">
    <property type="entry name" value="NUDIX_BOX"/>
    <property type="match status" value="1"/>
</dbReference>
<dbReference type="CDD" id="cd18873">
    <property type="entry name" value="NUDIX_NadM_like"/>
    <property type="match status" value="1"/>
</dbReference>
<gene>
    <name evidence="4" type="ORF">H696_01225</name>
</gene>
<dbReference type="OMA" id="PRGHMIS"/>
<sequence length="214" mass="23201">MLLTRGTWLSRSLPALRSSRRPSLAPLAVMSSTCNSDHPWPCPTCKQWRTPSLTVDAGVLRQNEAASLPADRLEVLLIERANPPFKGCWAFPGGFLDYGEAPERAVLRELEEECGIVPDAGAAEPRLLAAAGAPDRDPRRHTVTLFYGIDLGPTEKAPVAGDDAAKAQWIPVARILGSGIGDLPEGERLRLAFDHQDLLARLLDFHHSGKAADN</sequence>
<evidence type="ECO:0000259" key="3">
    <source>
        <dbReference type="PROSITE" id="PS51462"/>
    </source>
</evidence>
<dbReference type="eggNOG" id="ENOG502S8UU">
    <property type="taxonomic scope" value="Eukaryota"/>
</dbReference>
<evidence type="ECO:0000313" key="4">
    <source>
        <dbReference type="EMBL" id="KCV71807.1"/>
    </source>
</evidence>
<dbReference type="PANTHER" id="PTHR43736:SF5">
    <property type="entry name" value="NUDIX HYDROLASE DOMAIN-CONTAINING PROTEIN"/>
    <property type="match status" value="1"/>
</dbReference>
<dbReference type="PRINTS" id="PR00502">
    <property type="entry name" value="NUDIXFAMILY"/>
</dbReference>
<dbReference type="InterPro" id="IPR000086">
    <property type="entry name" value="NUDIX_hydrolase_dom"/>
</dbReference>
<dbReference type="RefSeq" id="XP_009493385.1">
    <property type="nucleotide sequence ID" value="XM_009495110.1"/>
</dbReference>
<keyword evidence="1 2" id="KW-0378">Hydrolase</keyword>
<dbReference type="InterPro" id="IPR020476">
    <property type="entry name" value="Nudix_hydrolase"/>
</dbReference>
<name>A0A058ZEC3_FONAL</name>
<protein>
    <recommendedName>
        <fullName evidence="3">Nudix hydrolase domain-containing protein</fullName>
    </recommendedName>
</protein>
<dbReference type="PROSITE" id="PS51462">
    <property type="entry name" value="NUDIX"/>
    <property type="match status" value="1"/>
</dbReference>
<comment type="similarity">
    <text evidence="2">Belongs to the Nudix hydrolase family.</text>
</comment>
<feature type="domain" description="Nudix hydrolase" evidence="3">
    <location>
        <begin position="52"/>
        <end position="196"/>
    </location>
</feature>
<dbReference type="Proteomes" id="UP000030693">
    <property type="component" value="Unassembled WGS sequence"/>
</dbReference>
<dbReference type="GeneID" id="20525950"/>
<proteinExistence type="inferred from homology"/>
<dbReference type="InterPro" id="IPR020084">
    <property type="entry name" value="NUDIX_hydrolase_CS"/>
</dbReference>
<evidence type="ECO:0000256" key="1">
    <source>
        <dbReference type="ARBA" id="ARBA00022801"/>
    </source>
</evidence>
<dbReference type="PANTHER" id="PTHR43736">
    <property type="entry name" value="ADP-RIBOSE PYROPHOSPHATASE"/>
    <property type="match status" value="1"/>
</dbReference>
<dbReference type="GO" id="GO:0016787">
    <property type="term" value="F:hydrolase activity"/>
    <property type="evidence" value="ECO:0007669"/>
    <property type="project" value="UniProtKB-KW"/>
</dbReference>
<dbReference type="Pfam" id="PF00293">
    <property type="entry name" value="NUDIX"/>
    <property type="match status" value="1"/>
</dbReference>
<dbReference type="AlphaFoldDB" id="A0A058ZEC3"/>
<dbReference type="InterPro" id="IPR015797">
    <property type="entry name" value="NUDIX_hydrolase-like_dom_sf"/>
</dbReference>
<evidence type="ECO:0000313" key="5">
    <source>
        <dbReference type="Proteomes" id="UP000030693"/>
    </source>
</evidence>
<dbReference type="SUPFAM" id="SSF55811">
    <property type="entry name" value="Nudix"/>
    <property type="match status" value="1"/>
</dbReference>
<accession>A0A058ZEC3</accession>
<dbReference type="OrthoDB" id="447842at2759"/>
<evidence type="ECO:0000256" key="2">
    <source>
        <dbReference type="RuleBase" id="RU003476"/>
    </source>
</evidence>
<reference evidence="4" key="1">
    <citation type="submission" date="2013-04" db="EMBL/GenBank/DDBJ databases">
        <title>The Genome Sequence of Fonticula alba ATCC 38817.</title>
        <authorList>
            <consortium name="The Broad Institute Genomics Platform"/>
            <person name="Russ C."/>
            <person name="Cuomo C."/>
            <person name="Burger G."/>
            <person name="Gray M.W."/>
            <person name="Holland P.W.H."/>
            <person name="King N."/>
            <person name="Lang F.B.F."/>
            <person name="Roger A.J."/>
            <person name="Ruiz-Trillo I."/>
            <person name="Brown M."/>
            <person name="Walker B."/>
            <person name="Young S."/>
            <person name="Zeng Q."/>
            <person name="Gargeya S."/>
            <person name="Fitzgerald M."/>
            <person name="Haas B."/>
            <person name="Abouelleil A."/>
            <person name="Allen A.W."/>
            <person name="Alvarado L."/>
            <person name="Arachchi H.M."/>
            <person name="Berlin A.M."/>
            <person name="Chapman S.B."/>
            <person name="Gainer-Dewar J."/>
            <person name="Goldberg J."/>
            <person name="Griggs A."/>
            <person name="Gujja S."/>
            <person name="Hansen M."/>
            <person name="Howarth C."/>
            <person name="Imamovic A."/>
            <person name="Ireland A."/>
            <person name="Larimer J."/>
            <person name="McCowan C."/>
            <person name="Murphy C."/>
            <person name="Pearson M."/>
            <person name="Poon T.W."/>
            <person name="Priest M."/>
            <person name="Roberts A."/>
            <person name="Saif S."/>
            <person name="Shea T."/>
            <person name="Sisk P."/>
            <person name="Sykes S."/>
            <person name="Wortman J."/>
            <person name="Nusbaum C."/>
            <person name="Birren B."/>
        </authorList>
    </citation>
    <scope>NUCLEOTIDE SEQUENCE [LARGE SCALE GENOMIC DNA]</scope>
    <source>
        <strain evidence="4">ATCC 38817</strain>
    </source>
</reference>
<organism evidence="4">
    <name type="scientific">Fonticula alba</name>
    <name type="common">Slime mold</name>
    <dbReference type="NCBI Taxonomy" id="691883"/>
    <lineage>
        <taxon>Eukaryota</taxon>
        <taxon>Rotosphaerida</taxon>
        <taxon>Fonticulaceae</taxon>
        <taxon>Fonticula</taxon>
    </lineage>
</organism>
<keyword evidence="5" id="KW-1185">Reference proteome</keyword>
<dbReference type="STRING" id="691883.A0A058ZEC3"/>
<dbReference type="Gene3D" id="3.90.79.10">
    <property type="entry name" value="Nucleoside Triphosphate Pyrophosphohydrolase"/>
    <property type="match status" value="1"/>
</dbReference>